<dbReference type="AlphaFoldDB" id="A0AAU9V153"/>
<feature type="compositionally biased region" description="Polar residues" evidence="1">
    <location>
        <begin position="114"/>
        <end position="125"/>
    </location>
</feature>
<proteinExistence type="predicted"/>
<comment type="caution">
    <text evidence="2">The sequence shown here is derived from an EMBL/GenBank/DDBJ whole genome shotgun (WGS) entry which is preliminary data.</text>
</comment>
<organism evidence="2 3">
    <name type="scientific">Euphydryas editha</name>
    <name type="common">Edith's checkerspot</name>
    <dbReference type="NCBI Taxonomy" id="104508"/>
    <lineage>
        <taxon>Eukaryota</taxon>
        <taxon>Metazoa</taxon>
        <taxon>Ecdysozoa</taxon>
        <taxon>Arthropoda</taxon>
        <taxon>Hexapoda</taxon>
        <taxon>Insecta</taxon>
        <taxon>Pterygota</taxon>
        <taxon>Neoptera</taxon>
        <taxon>Endopterygota</taxon>
        <taxon>Lepidoptera</taxon>
        <taxon>Glossata</taxon>
        <taxon>Ditrysia</taxon>
        <taxon>Papilionoidea</taxon>
        <taxon>Nymphalidae</taxon>
        <taxon>Nymphalinae</taxon>
        <taxon>Euphydryas</taxon>
    </lineage>
</organism>
<evidence type="ECO:0008006" key="4">
    <source>
        <dbReference type="Google" id="ProtNLM"/>
    </source>
</evidence>
<evidence type="ECO:0000313" key="3">
    <source>
        <dbReference type="Proteomes" id="UP001153954"/>
    </source>
</evidence>
<evidence type="ECO:0000313" key="2">
    <source>
        <dbReference type="EMBL" id="CAH2103950.1"/>
    </source>
</evidence>
<keyword evidence="3" id="KW-1185">Reference proteome</keyword>
<protein>
    <recommendedName>
        <fullName evidence="4">THAP-type domain-containing protein</fullName>
    </recommendedName>
</protein>
<accession>A0AAU9V153</accession>
<name>A0AAU9V153_EUPED</name>
<dbReference type="EMBL" id="CAKOGL010000026">
    <property type="protein sequence ID" value="CAH2103950.1"/>
    <property type="molecule type" value="Genomic_DNA"/>
</dbReference>
<reference evidence="2" key="1">
    <citation type="submission" date="2022-03" db="EMBL/GenBank/DDBJ databases">
        <authorList>
            <person name="Tunstrom K."/>
        </authorList>
    </citation>
    <scope>NUCLEOTIDE SEQUENCE</scope>
</reference>
<gene>
    <name evidence="2" type="ORF">EEDITHA_LOCUS18393</name>
</gene>
<feature type="region of interest" description="Disordered" evidence="1">
    <location>
        <begin position="112"/>
        <end position="131"/>
    </location>
</feature>
<sequence length="184" mass="20485">MASLVNCVFCKDSDVSLILFAQETLKRCQVILKHRKEHNLKFKDVVLPGDLFESGYHRQCYKSFTGLNKKYFLPKSKSIIKSNSEEKLSNITENSSVESSTTVELDIASIEPEASTSQHSNSTTDFLPDPITIPSPSILPESVETVFPNVQDDIEHLENIDLLSDSNTEVDTGVSNTQKSITCI</sequence>
<evidence type="ECO:0000256" key="1">
    <source>
        <dbReference type="SAM" id="MobiDB-lite"/>
    </source>
</evidence>
<dbReference type="Proteomes" id="UP001153954">
    <property type="component" value="Unassembled WGS sequence"/>
</dbReference>